<evidence type="ECO:0008006" key="4">
    <source>
        <dbReference type="Google" id="ProtNLM"/>
    </source>
</evidence>
<protein>
    <recommendedName>
        <fullName evidence="4">DUF3515 domain-containing protein</fullName>
    </recommendedName>
</protein>
<organism evidence="2 3">
    <name type="scientific">Corynebacterium mastitidis</name>
    <dbReference type="NCBI Taxonomy" id="161890"/>
    <lineage>
        <taxon>Bacteria</taxon>
        <taxon>Bacillati</taxon>
        <taxon>Actinomycetota</taxon>
        <taxon>Actinomycetes</taxon>
        <taxon>Mycobacteriales</taxon>
        <taxon>Corynebacteriaceae</taxon>
        <taxon>Corynebacterium</taxon>
    </lineage>
</organism>
<reference evidence="2 3" key="1">
    <citation type="submission" date="2024-02" db="EMBL/GenBank/DDBJ databases">
        <title>Whole genome sequencing and characterization of Corynebacterium isolated from the ocular surface of dry eye disease sufferers.</title>
        <authorList>
            <person name="Naqvi M."/>
        </authorList>
    </citation>
    <scope>NUCLEOTIDE SEQUENCE [LARGE SCALE GENOMIC DNA]</scope>
    <source>
        <strain evidence="2 3">PCRF</strain>
    </source>
</reference>
<gene>
    <name evidence="2" type="ORF">V5S96_01905</name>
</gene>
<keyword evidence="3" id="KW-1185">Reference proteome</keyword>
<evidence type="ECO:0000313" key="2">
    <source>
        <dbReference type="EMBL" id="MEJ4099116.1"/>
    </source>
</evidence>
<accession>A0ABU8NVW9</accession>
<name>A0ABU8NVW9_9CORY</name>
<comment type="caution">
    <text evidence="2">The sequence shown here is derived from an EMBL/GenBank/DDBJ whole genome shotgun (WGS) entry which is preliminary data.</text>
</comment>
<dbReference type="EMBL" id="JBAHVJ010000002">
    <property type="protein sequence ID" value="MEJ4099116.1"/>
    <property type="molecule type" value="Genomic_DNA"/>
</dbReference>
<dbReference type="Proteomes" id="UP001359781">
    <property type="component" value="Unassembled WGS sequence"/>
</dbReference>
<evidence type="ECO:0000256" key="1">
    <source>
        <dbReference type="SAM" id="MobiDB-lite"/>
    </source>
</evidence>
<dbReference type="RefSeq" id="WP_337889697.1">
    <property type="nucleotide sequence ID" value="NZ_JBAHVI010000003.1"/>
</dbReference>
<sequence>MPRYRLQPDRPTLLWWGLVALTAAYFGAPAALNAAIPERSATADPVVLGADGYDWEIPVDGLDCRGSALSLTKSWTCGDTLVHSTIVGGVQDEEVTLGRLVRGTSEAMLYPSEGATVTEHNGVPMLIDGDTVALLYHGPEEDYLGVVVEGPQHGVLDKIFDALDADSRDGSGRSGGAGNKEEQA</sequence>
<evidence type="ECO:0000313" key="3">
    <source>
        <dbReference type="Proteomes" id="UP001359781"/>
    </source>
</evidence>
<proteinExistence type="predicted"/>
<feature type="region of interest" description="Disordered" evidence="1">
    <location>
        <begin position="165"/>
        <end position="184"/>
    </location>
</feature>